<feature type="compositionally biased region" description="Acidic residues" evidence="7">
    <location>
        <begin position="231"/>
        <end position="251"/>
    </location>
</feature>
<evidence type="ECO:0000256" key="6">
    <source>
        <dbReference type="ARBA" id="ARBA00023136"/>
    </source>
</evidence>
<evidence type="ECO:0000256" key="2">
    <source>
        <dbReference type="ARBA" id="ARBA00022553"/>
    </source>
</evidence>
<feature type="compositionally biased region" description="Acidic residues" evidence="7">
    <location>
        <begin position="321"/>
        <end position="385"/>
    </location>
</feature>
<evidence type="ECO:0000259" key="9">
    <source>
        <dbReference type="Pfam" id="PF25987"/>
    </source>
</evidence>
<feature type="compositionally biased region" description="Basic and acidic residues" evidence="7">
    <location>
        <begin position="253"/>
        <end position="279"/>
    </location>
</feature>
<dbReference type="Proteomes" id="UP000596742">
    <property type="component" value="Unassembled WGS sequence"/>
</dbReference>
<evidence type="ECO:0000256" key="7">
    <source>
        <dbReference type="SAM" id="MobiDB-lite"/>
    </source>
</evidence>
<proteinExistence type="predicted"/>
<dbReference type="CDD" id="cd00637">
    <property type="entry name" value="7tm_classA_rhodopsin-like"/>
    <property type="match status" value="1"/>
</dbReference>
<dbReference type="EMBL" id="UYJE01006657">
    <property type="protein sequence ID" value="VDI47805.1"/>
    <property type="molecule type" value="Genomic_DNA"/>
</dbReference>
<evidence type="ECO:0000256" key="5">
    <source>
        <dbReference type="ARBA" id="ARBA00022989"/>
    </source>
</evidence>
<dbReference type="OrthoDB" id="10066605at2759"/>
<feature type="transmembrane region" description="Helical" evidence="8">
    <location>
        <begin position="7"/>
        <end position="27"/>
    </location>
</feature>
<feature type="transmembrane region" description="Helical" evidence="8">
    <location>
        <begin position="406"/>
        <end position="427"/>
    </location>
</feature>
<keyword evidence="2" id="KW-0597">Phosphoprotein</keyword>
<keyword evidence="6 8" id="KW-0472">Membrane</keyword>
<feature type="compositionally biased region" description="Basic and acidic residues" evidence="7">
    <location>
        <begin position="936"/>
        <end position="952"/>
    </location>
</feature>
<sequence length="952" mass="106989">MRQKKTIVPLCIGIFGFLLFVVSGIIYCQTFKPNNINEAFDRHIRFKRDVNNVNSTFENVHIKNVQQKFSGNYTTNENNLSTTVGENEDILNAKSSNEPIAEPETTSESSAQSVNNNETVLYINSTTEPKSEPETTSEPNSEPETTSEPKSKPETTSEPKSEPETTSEPKSEPETTSEPKSEPETTPESEPETTSEPKSEPETTPKSEPETTSEPKSEPETTSEPRSEPETTSEPESEPETTSEPELEPETTSEPKSEPETTSEPKSEPETTSEPKSEPESTSEPESEPETTFEPKSEPETTSEPKSEPETTSEPKSEPETTSEPESEPETTSEPESEPETTSEPESEPETTSEPESEPETTSEPESEPETTSEPEPETEPESESFPEPVPKWDLAMKEYKWGWDFLVYLFGVIFLLLGLYSVYNIIRLWRIEHLLSRNYFVTLNVLVTLQCLLRGLYLVIDAHNRNGTFPVIVNYFLYSTAYPCLTSAFSILFYALLLATRVQVVSTRIQKLSLLIGIITFHFALSIATSVIVGLFFSAQVLLLVCQFFYVIWGTVLFIGYFHIFNKLRLAAMFRNKNSASIYKASFASKDGKTNGRSMKKKSKNRYTLNTSVKITFAAAIFGLLCVMLEVYGIFGVYRLYIDSHIPEPWPFFSYQFLLRFVEFLMCCLMVYVASQPIMVRRRSSNKTFSTVTGMFKRLFCVPQEEKLIDSEPSSAANSHAIALSDDFDKKHTVVNFDIKNEEKHCPLKKEQSHLVIRDGVVRFKAEDDSVTGSEVGTSLPDLIHGTMINEKRNSVSSDTGISNKGYKENAVESAQKLHRCDTEPSENFKRSIDFEKMSVGTFGTDITRPLSSINLTHSLEWEFEQAYERSFIHNSGSTRSLPSDLSACSSGNCNSLLLKEVSPLQNRSNSMFSYEESEAAIYNDSSSKKPLIKKSNESSTDRNIDDDTKL</sequence>
<dbReference type="AlphaFoldDB" id="A0A8B6FGY6"/>
<keyword evidence="3 8" id="KW-0812">Transmembrane</keyword>
<evidence type="ECO:0000313" key="10">
    <source>
        <dbReference type="EMBL" id="VDI47805.1"/>
    </source>
</evidence>
<feature type="transmembrane region" description="Helical" evidence="8">
    <location>
        <begin position="481"/>
        <end position="501"/>
    </location>
</feature>
<dbReference type="PANTHER" id="PTHR35578:SF6">
    <property type="entry name" value="PROLINE-RICH TRANSMEMBRANE PROTEIN 4"/>
    <property type="match status" value="1"/>
</dbReference>
<reference evidence="10" key="1">
    <citation type="submission" date="2018-11" db="EMBL/GenBank/DDBJ databases">
        <authorList>
            <person name="Alioto T."/>
            <person name="Alioto T."/>
        </authorList>
    </citation>
    <scope>NUCLEOTIDE SEQUENCE</scope>
</reference>
<feature type="compositionally biased region" description="Acidic residues" evidence="7">
    <location>
        <begin position="281"/>
        <end position="291"/>
    </location>
</feature>
<keyword evidence="4" id="KW-0732">Signal</keyword>
<dbReference type="InterPro" id="IPR052836">
    <property type="entry name" value="PRRT_domain-containing"/>
</dbReference>
<feature type="compositionally biased region" description="Basic and acidic residues" evidence="7">
    <location>
        <begin position="293"/>
        <end position="319"/>
    </location>
</feature>
<feature type="transmembrane region" description="Helical" evidence="8">
    <location>
        <begin position="439"/>
        <end position="461"/>
    </location>
</feature>
<feature type="compositionally biased region" description="Low complexity" evidence="7">
    <location>
        <begin position="134"/>
        <end position="146"/>
    </location>
</feature>
<feature type="transmembrane region" description="Helical" evidence="8">
    <location>
        <begin position="543"/>
        <end position="566"/>
    </location>
</feature>
<feature type="region of interest" description="Disordered" evidence="7">
    <location>
        <begin position="923"/>
        <end position="952"/>
    </location>
</feature>
<keyword evidence="5 8" id="KW-1133">Transmembrane helix</keyword>
<feature type="compositionally biased region" description="Basic and acidic residues" evidence="7">
    <location>
        <begin position="147"/>
        <end position="183"/>
    </location>
</feature>
<comment type="subcellular location">
    <subcellularLocation>
        <location evidence="1">Membrane</location>
        <topology evidence="1">Multi-pass membrane protein</topology>
    </subcellularLocation>
</comment>
<comment type="caution">
    <text evidence="10">The sequence shown here is derived from an EMBL/GenBank/DDBJ whole genome shotgun (WGS) entry which is preliminary data.</text>
</comment>
<evidence type="ECO:0000256" key="8">
    <source>
        <dbReference type="SAM" id="Phobius"/>
    </source>
</evidence>
<keyword evidence="11" id="KW-1185">Reference proteome</keyword>
<feature type="region of interest" description="Disordered" evidence="7">
    <location>
        <begin position="96"/>
        <end position="390"/>
    </location>
</feature>
<feature type="transmembrane region" description="Helical" evidence="8">
    <location>
        <begin position="513"/>
        <end position="537"/>
    </location>
</feature>
<dbReference type="InterPro" id="IPR059081">
    <property type="entry name" value="PRRT3-4"/>
</dbReference>
<evidence type="ECO:0000256" key="1">
    <source>
        <dbReference type="ARBA" id="ARBA00004141"/>
    </source>
</evidence>
<dbReference type="Pfam" id="PF25987">
    <property type="entry name" value="PRRT3"/>
    <property type="match status" value="1"/>
</dbReference>
<organism evidence="10 11">
    <name type="scientific">Mytilus galloprovincialis</name>
    <name type="common">Mediterranean mussel</name>
    <dbReference type="NCBI Taxonomy" id="29158"/>
    <lineage>
        <taxon>Eukaryota</taxon>
        <taxon>Metazoa</taxon>
        <taxon>Spiralia</taxon>
        <taxon>Lophotrochozoa</taxon>
        <taxon>Mollusca</taxon>
        <taxon>Bivalvia</taxon>
        <taxon>Autobranchia</taxon>
        <taxon>Pteriomorphia</taxon>
        <taxon>Mytilida</taxon>
        <taxon>Mytiloidea</taxon>
        <taxon>Mytilidae</taxon>
        <taxon>Mytilinae</taxon>
        <taxon>Mytilus</taxon>
    </lineage>
</organism>
<feature type="compositionally biased region" description="Polar residues" evidence="7">
    <location>
        <begin position="96"/>
        <end position="124"/>
    </location>
</feature>
<evidence type="ECO:0000256" key="3">
    <source>
        <dbReference type="ARBA" id="ARBA00022692"/>
    </source>
</evidence>
<feature type="transmembrane region" description="Helical" evidence="8">
    <location>
        <begin position="608"/>
        <end position="636"/>
    </location>
</feature>
<evidence type="ECO:0000256" key="4">
    <source>
        <dbReference type="ARBA" id="ARBA00022729"/>
    </source>
</evidence>
<dbReference type="PANTHER" id="PTHR35578">
    <property type="entry name" value="PROLINE-RICH TRANSMEMBRANE PROTEIN 4-RELATED"/>
    <property type="match status" value="1"/>
</dbReference>
<feature type="domain" description="Proline-rich transmembrane protein 3/4" evidence="9">
    <location>
        <begin position="380"/>
        <end position="689"/>
    </location>
</feature>
<gene>
    <name evidence="10" type="ORF">MGAL_10B051537</name>
</gene>
<evidence type="ECO:0000313" key="11">
    <source>
        <dbReference type="Proteomes" id="UP000596742"/>
    </source>
</evidence>
<feature type="transmembrane region" description="Helical" evidence="8">
    <location>
        <begin position="656"/>
        <end position="675"/>
    </location>
</feature>
<feature type="compositionally biased region" description="Basic and acidic residues" evidence="7">
    <location>
        <begin position="195"/>
        <end position="229"/>
    </location>
</feature>
<accession>A0A8B6FGY6</accession>
<protein>
    <recommendedName>
        <fullName evidence="9">Proline-rich transmembrane protein 3/4 domain-containing protein</fullName>
    </recommendedName>
</protein>
<name>A0A8B6FGY6_MYTGA</name>